<protein>
    <recommendedName>
        <fullName evidence="10">Vesicle tethering protein Uso1/P115-like head domain-containing protein</fullName>
    </recommendedName>
</protein>
<feature type="region of interest" description="Disordered" evidence="7">
    <location>
        <begin position="1500"/>
        <end position="1533"/>
    </location>
</feature>
<organism evidence="8 9">
    <name type="scientific">Chaetoceros tenuissimus</name>
    <dbReference type="NCBI Taxonomy" id="426638"/>
    <lineage>
        <taxon>Eukaryota</taxon>
        <taxon>Sar</taxon>
        <taxon>Stramenopiles</taxon>
        <taxon>Ochrophyta</taxon>
        <taxon>Bacillariophyta</taxon>
        <taxon>Coscinodiscophyceae</taxon>
        <taxon>Chaetocerotophycidae</taxon>
        <taxon>Chaetocerotales</taxon>
        <taxon>Chaetocerotaceae</taxon>
        <taxon>Chaetoceros</taxon>
    </lineage>
</organism>
<evidence type="ECO:0000256" key="3">
    <source>
        <dbReference type="ARBA" id="ARBA00022840"/>
    </source>
</evidence>
<feature type="coiled-coil region" evidence="6">
    <location>
        <begin position="2218"/>
        <end position="2252"/>
    </location>
</feature>
<dbReference type="Proteomes" id="UP001054902">
    <property type="component" value="Unassembled WGS sequence"/>
</dbReference>
<dbReference type="Gene3D" id="1.25.10.10">
    <property type="entry name" value="Leucine-rich Repeat Variant"/>
    <property type="match status" value="1"/>
</dbReference>
<feature type="coiled-coil region" evidence="6">
    <location>
        <begin position="1665"/>
        <end position="2160"/>
    </location>
</feature>
<feature type="compositionally biased region" description="Basic and acidic residues" evidence="7">
    <location>
        <begin position="1500"/>
        <end position="1509"/>
    </location>
</feature>
<dbReference type="EMBL" id="BLLK01000029">
    <property type="protein sequence ID" value="GFH48826.1"/>
    <property type="molecule type" value="Genomic_DNA"/>
</dbReference>
<dbReference type="PANTHER" id="PTHR37739">
    <property type="entry name" value="KINESIN-LIKE PROTEIN KIN-12D"/>
    <property type="match status" value="1"/>
</dbReference>
<feature type="coiled-coil region" evidence="6">
    <location>
        <begin position="2564"/>
        <end position="2595"/>
    </location>
</feature>
<evidence type="ECO:0000313" key="9">
    <source>
        <dbReference type="Proteomes" id="UP001054902"/>
    </source>
</evidence>
<feature type="region of interest" description="Disordered" evidence="7">
    <location>
        <begin position="810"/>
        <end position="830"/>
    </location>
</feature>
<feature type="coiled-coil region" evidence="6">
    <location>
        <begin position="2414"/>
        <end position="2530"/>
    </location>
</feature>
<evidence type="ECO:0000256" key="7">
    <source>
        <dbReference type="SAM" id="MobiDB-lite"/>
    </source>
</evidence>
<proteinExistence type="predicted"/>
<keyword evidence="5" id="KW-0505">Motor protein</keyword>
<dbReference type="InterPro" id="IPR011989">
    <property type="entry name" value="ARM-like"/>
</dbReference>
<evidence type="ECO:0008006" key="10">
    <source>
        <dbReference type="Google" id="ProtNLM"/>
    </source>
</evidence>
<dbReference type="InterPro" id="IPR044986">
    <property type="entry name" value="KIF15/KIN-12"/>
</dbReference>
<keyword evidence="9" id="KW-1185">Reference proteome</keyword>
<evidence type="ECO:0000256" key="5">
    <source>
        <dbReference type="ARBA" id="ARBA00023175"/>
    </source>
</evidence>
<evidence type="ECO:0000256" key="4">
    <source>
        <dbReference type="ARBA" id="ARBA00023054"/>
    </source>
</evidence>
<feature type="coiled-coil region" evidence="6">
    <location>
        <begin position="2285"/>
        <end position="2312"/>
    </location>
</feature>
<comment type="caution">
    <text evidence="8">The sequence shown here is derived from an EMBL/GenBank/DDBJ whole genome shotgun (WGS) entry which is preliminary data.</text>
</comment>
<feature type="region of interest" description="Disordered" evidence="7">
    <location>
        <begin position="333"/>
        <end position="353"/>
    </location>
</feature>
<accession>A0AAD3H3E3</accession>
<feature type="coiled-coil region" evidence="6">
    <location>
        <begin position="1196"/>
        <end position="1370"/>
    </location>
</feature>
<dbReference type="GO" id="GO:0005874">
    <property type="term" value="C:microtubule"/>
    <property type="evidence" value="ECO:0007669"/>
    <property type="project" value="UniProtKB-KW"/>
</dbReference>
<keyword evidence="3" id="KW-0067">ATP-binding</keyword>
<evidence type="ECO:0000313" key="8">
    <source>
        <dbReference type="EMBL" id="GFH48826.1"/>
    </source>
</evidence>
<feature type="coiled-coil region" evidence="6">
    <location>
        <begin position="927"/>
        <end position="968"/>
    </location>
</feature>
<keyword evidence="4 6" id="KW-0175">Coiled coil</keyword>
<feature type="coiled-coil region" evidence="6">
    <location>
        <begin position="1056"/>
        <end position="1159"/>
    </location>
</feature>
<evidence type="ECO:0000256" key="6">
    <source>
        <dbReference type="SAM" id="Coils"/>
    </source>
</evidence>
<gene>
    <name evidence="8" type="ORF">CTEN210_05302</name>
</gene>
<sequence>MVGYSEADVYQKIDRLVSASSPSDALESLASISSSIRFPPIIDRNSDDQRDDDVILEEYRADIFSIQKILAESDEFMSVICSLLSESTIPNLKAQTIDGGDTAACEFLSALFSSMEIDDGLESSSEKQASSIRSIREQRKFQSNAQLKKFLRPSSDQYLTHALLDLISHPTSGSASAMSSITTSLYAKTSAIKILSKLTAAIPTLLHSQILAAPEGLNRILDLLSATSEEEESIRNESLILCTIMAKTNAGSARLMIFGETYEKVMTIAADDAVGSAVRGDCLKLCIELTRQDEMGSEVFLGSGALVRQLAKFLDLRLGQNFVNPKEELHNEEDDLDDILGNGEKPDDKSNNAKKVKRNIPYLTKEEASVAELALGLYRVLADGNADYDIDHKEHENTDVMLKKRSRKKSILSNDFLTRLVIDLALYTLPPPDAPISMFVSAVPTLDVQLLALDVLATLAYNSGDELQREILSKRGVYLNAGVLDRIMYLICTGDGANREPMGDHSDGGADKISIHCLGVLRYLLSAQEASAMMIHTLSPPPPEEEGVMMMDNQTSEVQKLVNTLGENIHVLLSAEIRQDLKEEDKRRISRMIIGSSGAIGIFLTNGAGETSREILLRVPVPPPPPTSTEEDSNDNPTSSLVECMISFVDMCTNDPVAMSDYKNVVSAILRLLAEWVPSTPDVISAIFTSASSVALGVLLQSKSKTSDAPTISAFSGILLGLCMANMKADDDIGGWSISSIMNLISVGLGMGKFTKLLEGLKKYLKNGDNESGVPPWTFCETERLTLLHWYNENVNIVRKKAVQELTLSCGNSSDSDSGDESHPSKSTKSLKMLVSQQNNEIEDLKTKLAAAQNSFSAVSNEVTALKKRLEANPSQLDDILNESASKVSELEIKNKELVSTMRTNEKNFEKVLNEKESVSSELKTSLQKERQTLKEIMEDKNSLQEELTGLTTAYTNLEEEYNRVANKDGETTEEVMPMSSYQILKDENAKLKHDMKTSNNWMKKAQNKIEDLNQRNIELNEKLKVIASENSSSAKLLEDDIKAKDAAVFEMKNQIDILANDRDTLKSEVESLKSDRVKIYESQQRSEVANNDLNNEIGIVTAERDRLKNDIEALKYELSTVRESLQQTEDSTYDHEQIDRLRSELTLAEEKILENNQQYAATISGLELGLASKEQIISDLEQKISDLSRPSKIDESADEEKMKQLNDEIKKLSAANKSANEWMAGAHQRNTSLKEQVKALKKQIDDLNNDTNARQELTALQETIKKLEFEKDCQTSKMVELETKLINSEESKAKEEDNIKHELEKSMREWSILKEENCKLKEEISVLKRDFEEERESLMSEKEEALSSLKHINTELAIAKKEAEDLRVASYSIGSESEDQNAVISQMATEIQTLKDENDSLVISVEEHVAAIEDMRNRLTEFHSWSETAQQRIQELEGEKSSAEEKIKLLEAKIEYENNNSEINQDQINATSQELELANVLQQKDQLEKEMQALKKQLEDTKQDRLNEGDGPTQDTEETNENTSPITSLEDEKLQLESKIRNLEESEISLKEKCKLLKSELDQVNSDLNCAKENAISNISDLEEKVKLLELQNREHLASIENLQHEKDQGMSDDKESLALELSNLRDELSTSENEKIDAFTKIEEMKMVEATLREDYQNLFESKKLDEAELNVLNEDIESLKIELDDLKQMNKDLQSKAELLDEVEENMFEKETEVSELEDALKQTKDALSELQTESEEAIVLWKEKVDDLENEISRLEKEVSQQQEEAKEAISLWEQRCSSLEEDVRNMEMARMDEEELVLLRKEVNSKQVIINELVENLKIENENVIKLEKERNSAEFIFKAHIEELENAIEGHLSSNEQLQHDLIEKENVIAESEFQIETLTSQMMEVNQESEEVVRQWQDTCKGLEDTITELEESIAKQNESATSAIEQWESRCSALMNQVAELEDDLYRNSNHAVIEDMKKDLQEKNSLVKEFEDRIKILEANQKIHLDQHNHLKQETLSMEQSLKSEKTLSKDLLAEIEHLKSEVDTLQRQLSSSEDIQKAFDEVQYLLETTKEELSTIQAERKEREAQMLQEKEDLETKISSMEDEKKRLNEAILLSESDVKEMKLVISQLENELNEANEALQAHITDEVTVRATEKAAAALRTQIKELREKQAFDQQHVLKEKEARLYAEAEVEQLKNDVAILAQVAAGKEEGDGQLEYLTSKAASEIMQSERVEISNLQQSLNDAITELKKAKLKERDAEDRAASSQMHASVCEQELLSLKTTLERLNTSLQCSKESEEGVQSVLEKRIKCLEQEKENLLHADRHEFDTLKNELSNTILERDQLIHALDESEKANSTLVYSTTIDIDKENGEPCLEQELSKLRMENAQLLCTVSKTAKRTERRIKKAFGGEFVSTEDDNIDVKITQDRDSLSSLQAEYEKLSIELVEVKNRNTELLRELSELKEKDLSKKIKQVESDFASLEVQKLNAEKDLKEKLETARQTIVKLEEKYKDSQSRIRKLESVEHKELALAAEIAKIQEENKGLRCRLQDSSTVASNTEAKESDVVTFDQLDLIRDLQSEMNAEREMYQELLSEHEDLLALLAQQDCEKKFLQQALAELGGNDAIEKAIHQAEATLL</sequence>
<dbReference type="PANTHER" id="PTHR37739:SF16">
    <property type="entry name" value="KINESIN-LIKE PROTEIN"/>
    <property type="match status" value="1"/>
</dbReference>
<evidence type="ECO:0000256" key="1">
    <source>
        <dbReference type="ARBA" id="ARBA00022701"/>
    </source>
</evidence>
<name>A0AAD3H3E3_9STRA</name>
<keyword evidence="1" id="KW-0493">Microtubule</keyword>
<reference evidence="8 9" key="1">
    <citation type="journal article" date="2021" name="Sci. Rep.">
        <title>The genome of the diatom Chaetoceros tenuissimus carries an ancient integrated fragment of an extant virus.</title>
        <authorList>
            <person name="Hongo Y."/>
            <person name="Kimura K."/>
            <person name="Takaki Y."/>
            <person name="Yoshida Y."/>
            <person name="Baba S."/>
            <person name="Kobayashi G."/>
            <person name="Nagasaki K."/>
            <person name="Hano T."/>
            <person name="Tomaru Y."/>
        </authorList>
    </citation>
    <scope>NUCLEOTIDE SEQUENCE [LARGE SCALE GENOMIC DNA]</scope>
    <source>
        <strain evidence="8 9">NIES-3715</strain>
    </source>
</reference>
<feature type="coiled-coil region" evidence="6">
    <location>
        <begin position="996"/>
        <end position="1030"/>
    </location>
</feature>
<dbReference type="GO" id="GO:0005524">
    <property type="term" value="F:ATP binding"/>
    <property type="evidence" value="ECO:0007669"/>
    <property type="project" value="UniProtKB-KW"/>
</dbReference>
<keyword evidence="2" id="KW-0547">Nucleotide-binding</keyword>
<evidence type="ECO:0000256" key="2">
    <source>
        <dbReference type="ARBA" id="ARBA00022741"/>
    </source>
</evidence>